<dbReference type="EMBL" id="NPDR01000008">
    <property type="protein sequence ID" value="PJZ48029.1"/>
    <property type="molecule type" value="Genomic_DNA"/>
</dbReference>
<protein>
    <submittedName>
        <fullName evidence="4">Short-chain dehydrogenase</fullName>
    </submittedName>
</protein>
<evidence type="ECO:0000256" key="3">
    <source>
        <dbReference type="RuleBase" id="RU000363"/>
    </source>
</evidence>
<dbReference type="SUPFAM" id="SSF51735">
    <property type="entry name" value="NAD(P)-binding Rossmann-fold domains"/>
    <property type="match status" value="1"/>
</dbReference>
<keyword evidence="2" id="KW-0560">Oxidoreductase</keyword>
<gene>
    <name evidence="4" type="ORF">CH362_16030</name>
</gene>
<dbReference type="OrthoDB" id="9775296at2"/>
<dbReference type="Gene3D" id="3.40.50.720">
    <property type="entry name" value="NAD(P)-binding Rossmann-like Domain"/>
    <property type="match status" value="1"/>
</dbReference>
<reference evidence="4 5" key="1">
    <citation type="submission" date="2017-07" db="EMBL/GenBank/DDBJ databases">
        <title>Leptospira spp. isolated from tropical soils.</title>
        <authorList>
            <person name="Thibeaux R."/>
            <person name="Iraola G."/>
            <person name="Ferres I."/>
            <person name="Bierque E."/>
            <person name="Girault D."/>
            <person name="Soupe-Gilbert M.-E."/>
            <person name="Picardeau M."/>
            <person name="Goarant C."/>
        </authorList>
    </citation>
    <scope>NUCLEOTIDE SEQUENCE [LARGE SCALE GENOMIC DNA]</scope>
    <source>
        <strain evidence="4 5">FH4-C-A2</strain>
    </source>
</reference>
<dbReference type="InterPro" id="IPR002347">
    <property type="entry name" value="SDR_fam"/>
</dbReference>
<dbReference type="Pfam" id="PF00106">
    <property type="entry name" value="adh_short"/>
    <property type="match status" value="1"/>
</dbReference>
<evidence type="ECO:0000256" key="2">
    <source>
        <dbReference type="ARBA" id="ARBA00023002"/>
    </source>
</evidence>
<keyword evidence="5" id="KW-1185">Reference proteome</keyword>
<sequence>MKSFKNKVAAITGAGSGMGRELAIQLAEQECNLALSDVNEAGLAETVQLVKKKNPNVSITSQKLDVSDRSAVFDWASKVAKDHNKVNLIFNNAGIAYGSTIEGFESKDFQRVMDINFGGVVNGTQAFLPYLKESGEGHIINTSSVFGIIAVPGTSAYNASKFAVRGFTETLRQELDFTKAKVSATSVHPGGIKTAIAKSSKTNDSVKALGLDPNTAGEKMSAQFITTAERAAKVILKGVKKNSRRVLIGPDAVFLDLMQRIFPSSYPKIITKALMGRMAK</sequence>
<evidence type="ECO:0000313" key="4">
    <source>
        <dbReference type="EMBL" id="PJZ48029.1"/>
    </source>
</evidence>
<dbReference type="PRINTS" id="PR00080">
    <property type="entry name" value="SDRFAMILY"/>
</dbReference>
<dbReference type="RefSeq" id="WP_100711338.1">
    <property type="nucleotide sequence ID" value="NZ_NPDR01000008.1"/>
</dbReference>
<organism evidence="4 5">
    <name type="scientific">Leptospira saintgironsiae</name>
    <dbReference type="NCBI Taxonomy" id="2023183"/>
    <lineage>
        <taxon>Bacteria</taxon>
        <taxon>Pseudomonadati</taxon>
        <taxon>Spirochaetota</taxon>
        <taxon>Spirochaetia</taxon>
        <taxon>Leptospirales</taxon>
        <taxon>Leptospiraceae</taxon>
        <taxon>Leptospira</taxon>
    </lineage>
</organism>
<evidence type="ECO:0000256" key="1">
    <source>
        <dbReference type="ARBA" id="ARBA00006484"/>
    </source>
</evidence>
<dbReference type="InterPro" id="IPR036291">
    <property type="entry name" value="NAD(P)-bd_dom_sf"/>
</dbReference>
<dbReference type="PANTHER" id="PTHR44196:SF1">
    <property type="entry name" value="DEHYDROGENASE_REDUCTASE SDR FAMILY MEMBER 7B"/>
    <property type="match status" value="1"/>
</dbReference>
<proteinExistence type="inferred from homology"/>
<dbReference type="GO" id="GO:0016020">
    <property type="term" value="C:membrane"/>
    <property type="evidence" value="ECO:0007669"/>
    <property type="project" value="TreeGrafter"/>
</dbReference>
<dbReference type="InterPro" id="IPR020904">
    <property type="entry name" value="Sc_DH/Rdtase_CS"/>
</dbReference>
<dbReference type="PROSITE" id="PS00061">
    <property type="entry name" value="ADH_SHORT"/>
    <property type="match status" value="1"/>
</dbReference>
<comment type="caution">
    <text evidence="4">The sequence shown here is derived from an EMBL/GenBank/DDBJ whole genome shotgun (WGS) entry which is preliminary data.</text>
</comment>
<dbReference type="AlphaFoldDB" id="A0A2M9Y992"/>
<name>A0A2M9Y992_9LEPT</name>
<dbReference type="GO" id="GO:0016491">
    <property type="term" value="F:oxidoreductase activity"/>
    <property type="evidence" value="ECO:0007669"/>
    <property type="project" value="UniProtKB-KW"/>
</dbReference>
<dbReference type="Proteomes" id="UP000231926">
    <property type="component" value="Unassembled WGS sequence"/>
</dbReference>
<accession>A0A2M9Y992</accession>
<dbReference type="PRINTS" id="PR00081">
    <property type="entry name" value="GDHRDH"/>
</dbReference>
<dbReference type="PANTHER" id="PTHR44196">
    <property type="entry name" value="DEHYDROGENASE/REDUCTASE SDR FAMILY MEMBER 7B"/>
    <property type="match status" value="1"/>
</dbReference>
<comment type="similarity">
    <text evidence="1 3">Belongs to the short-chain dehydrogenases/reductases (SDR) family.</text>
</comment>
<evidence type="ECO:0000313" key="5">
    <source>
        <dbReference type="Proteomes" id="UP000231926"/>
    </source>
</evidence>